<dbReference type="InterPro" id="IPR009044">
    <property type="entry name" value="ssDNA-bd_transcriptional_reg"/>
</dbReference>
<evidence type="ECO:0000256" key="1">
    <source>
        <dbReference type="ARBA" id="ARBA00006061"/>
    </source>
</evidence>
<name>A0A921S1N7_SORBI</name>
<sequence>MEGRRCGSRVPRRVPRHSDYFNPRAPPRGDGCGYGRPPNSVQDGRVFTSYNIYKGKAALSFDPRPPYLFQQVEEVGLGFVVSDIVPYMCCANDACVAKEGYVLLQFAPAVATRQYDWTRKQFPAMILSSLSICANGIFKWSS</sequence>
<dbReference type="PANTHER" id="PTHR31745">
    <property type="entry name" value="SINGLE-STRANDED DNA-BINDING PROTEIN WHY2, MITOCHONDRIAL"/>
    <property type="match status" value="1"/>
</dbReference>
<gene>
    <name evidence="4" type="ORF">BDA96_01G280500</name>
</gene>
<dbReference type="Proteomes" id="UP000807115">
    <property type="component" value="Chromosome 1"/>
</dbReference>
<reference evidence="4" key="2">
    <citation type="submission" date="2020-10" db="EMBL/GenBank/DDBJ databases">
        <authorList>
            <person name="Cooper E.A."/>
            <person name="Brenton Z.W."/>
            <person name="Flinn B.S."/>
            <person name="Jenkins J."/>
            <person name="Shu S."/>
            <person name="Flowers D."/>
            <person name="Luo F."/>
            <person name="Wang Y."/>
            <person name="Xia P."/>
            <person name="Barry K."/>
            <person name="Daum C."/>
            <person name="Lipzen A."/>
            <person name="Yoshinaga Y."/>
            <person name="Schmutz J."/>
            <person name="Saski C."/>
            <person name="Vermerris W."/>
            <person name="Kresovich S."/>
        </authorList>
    </citation>
    <scope>NUCLEOTIDE SEQUENCE</scope>
</reference>
<dbReference type="PANTHER" id="PTHR31745:SF2">
    <property type="entry name" value="SINGLE-STRANDED DNA-BINDING PROTEIN WHY1, CHLOROPLASTIC"/>
    <property type="match status" value="1"/>
</dbReference>
<evidence type="ECO:0000256" key="3">
    <source>
        <dbReference type="SAM" id="MobiDB-lite"/>
    </source>
</evidence>
<evidence type="ECO:0000313" key="4">
    <source>
        <dbReference type="EMBL" id="KAG0549740.1"/>
    </source>
</evidence>
<comment type="caution">
    <text evidence="4">The sequence shown here is derived from an EMBL/GenBank/DDBJ whole genome shotgun (WGS) entry which is preliminary data.</text>
</comment>
<dbReference type="GO" id="GO:0006952">
    <property type="term" value="P:defense response"/>
    <property type="evidence" value="ECO:0007669"/>
    <property type="project" value="InterPro"/>
</dbReference>
<proteinExistence type="inferred from homology"/>
<accession>A0A921S1N7</accession>
<keyword evidence="2" id="KW-0809">Transit peptide</keyword>
<dbReference type="SUPFAM" id="SSF54447">
    <property type="entry name" value="ssDNA-binding transcriptional regulator domain"/>
    <property type="match status" value="1"/>
</dbReference>
<reference evidence="4" key="1">
    <citation type="journal article" date="2019" name="BMC Genomics">
        <title>A new reference genome for Sorghum bicolor reveals high levels of sequence similarity between sweet and grain genotypes: implications for the genetics of sugar metabolism.</title>
        <authorList>
            <person name="Cooper E.A."/>
            <person name="Brenton Z.W."/>
            <person name="Flinn B.S."/>
            <person name="Jenkins J."/>
            <person name="Shu S."/>
            <person name="Flowers D."/>
            <person name="Luo F."/>
            <person name="Wang Y."/>
            <person name="Xia P."/>
            <person name="Barry K."/>
            <person name="Daum C."/>
            <person name="Lipzen A."/>
            <person name="Yoshinaga Y."/>
            <person name="Schmutz J."/>
            <person name="Saski C."/>
            <person name="Vermerris W."/>
            <person name="Kresovich S."/>
        </authorList>
    </citation>
    <scope>NUCLEOTIDE SEQUENCE</scope>
</reference>
<dbReference type="Pfam" id="PF08536">
    <property type="entry name" value="Whirly"/>
    <property type="match status" value="1"/>
</dbReference>
<dbReference type="GO" id="GO:0003697">
    <property type="term" value="F:single-stranded DNA binding"/>
    <property type="evidence" value="ECO:0007669"/>
    <property type="project" value="InterPro"/>
</dbReference>
<dbReference type="GO" id="GO:0006355">
    <property type="term" value="P:regulation of DNA-templated transcription"/>
    <property type="evidence" value="ECO:0007669"/>
    <property type="project" value="InterPro"/>
</dbReference>
<comment type="similarity">
    <text evidence="1">Belongs to the Whirly family.</text>
</comment>
<evidence type="ECO:0000313" key="5">
    <source>
        <dbReference type="Proteomes" id="UP000807115"/>
    </source>
</evidence>
<feature type="region of interest" description="Disordered" evidence="3">
    <location>
        <begin position="1"/>
        <end position="38"/>
    </location>
</feature>
<dbReference type="AlphaFoldDB" id="A0A921S1N7"/>
<dbReference type="InterPro" id="IPR013742">
    <property type="entry name" value="Whirly"/>
</dbReference>
<organism evidence="4 5">
    <name type="scientific">Sorghum bicolor</name>
    <name type="common">Sorghum</name>
    <name type="synonym">Sorghum vulgare</name>
    <dbReference type="NCBI Taxonomy" id="4558"/>
    <lineage>
        <taxon>Eukaryota</taxon>
        <taxon>Viridiplantae</taxon>
        <taxon>Streptophyta</taxon>
        <taxon>Embryophyta</taxon>
        <taxon>Tracheophyta</taxon>
        <taxon>Spermatophyta</taxon>
        <taxon>Magnoliopsida</taxon>
        <taxon>Liliopsida</taxon>
        <taxon>Poales</taxon>
        <taxon>Poaceae</taxon>
        <taxon>PACMAD clade</taxon>
        <taxon>Panicoideae</taxon>
        <taxon>Andropogonodae</taxon>
        <taxon>Andropogoneae</taxon>
        <taxon>Sorghinae</taxon>
        <taxon>Sorghum</taxon>
    </lineage>
</organism>
<dbReference type="Gene3D" id="2.30.31.10">
    <property type="entry name" value="Transcriptional Coactivator Pc4, Chain A"/>
    <property type="match status" value="1"/>
</dbReference>
<dbReference type="EMBL" id="CM027680">
    <property type="protein sequence ID" value="KAG0549740.1"/>
    <property type="molecule type" value="Genomic_DNA"/>
</dbReference>
<protein>
    <submittedName>
        <fullName evidence="4">Uncharacterized protein</fullName>
    </submittedName>
</protein>
<feature type="compositionally biased region" description="Basic residues" evidence="3">
    <location>
        <begin position="1"/>
        <end position="15"/>
    </location>
</feature>
<evidence type="ECO:0000256" key="2">
    <source>
        <dbReference type="ARBA" id="ARBA00022946"/>
    </source>
</evidence>